<dbReference type="RefSeq" id="WP_285521168.1">
    <property type="nucleotide sequence ID" value="NZ_JASNGB010000012.1"/>
</dbReference>
<evidence type="ECO:0000313" key="1">
    <source>
        <dbReference type="EMBL" id="MDL2343114.1"/>
    </source>
</evidence>
<gene>
    <name evidence="1" type="ORF">QOL99_03005</name>
</gene>
<keyword evidence="2" id="KW-1185">Reference proteome</keyword>
<dbReference type="EMBL" id="JASNGB010000012">
    <property type="protein sequence ID" value="MDL2343114.1"/>
    <property type="molecule type" value="Genomic_DNA"/>
</dbReference>
<evidence type="ECO:0000313" key="2">
    <source>
        <dbReference type="Proteomes" id="UP001302059"/>
    </source>
</evidence>
<reference evidence="1 2" key="1">
    <citation type="submission" date="2023-05" db="EMBL/GenBank/DDBJ databases">
        <authorList>
            <person name="Gao F."/>
        </authorList>
    </citation>
    <scope>NUCLEOTIDE SEQUENCE [LARGE SCALE GENOMIC DNA]</scope>
    <source>
        <strain evidence="1 2">MIMF12</strain>
    </source>
</reference>
<sequence>MNTNTPATSRTWATVTYFQDCGVVREVARHSVTLTMTAAGIVATVDGQEVPTPEAVGLLRRADSLTVTAETLAPAPIGKAAACRLHKIMGRLGLPSAQHYSLAAAALGEWAPVPSLAALSPVEARAVWRHLCALYPQAHTLAGQVAA</sequence>
<name>A0ABT7JHG0_9DEIO</name>
<dbReference type="Proteomes" id="UP001302059">
    <property type="component" value="Unassembled WGS sequence"/>
</dbReference>
<organism evidence="1 2">
    <name type="scientific">Deinococcus rhizophilus</name>
    <dbReference type="NCBI Taxonomy" id="3049544"/>
    <lineage>
        <taxon>Bacteria</taxon>
        <taxon>Thermotogati</taxon>
        <taxon>Deinococcota</taxon>
        <taxon>Deinococci</taxon>
        <taxon>Deinococcales</taxon>
        <taxon>Deinococcaceae</taxon>
        <taxon>Deinococcus</taxon>
    </lineage>
</organism>
<protein>
    <submittedName>
        <fullName evidence="1">Uncharacterized protein</fullName>
    </submittedName>
</protein>
<proteinExistence type="predicted"/>
<comment type="caution">
    <text evidence="1">The sequence shown here is derived from an EMBL/GenBank/DDBJ whole genome shotgun (WGS) entry which is preliminary data.</text>
</comment>
<accession>A0ABT7JHG0</accession>